<feature type="coiled-coil region" evidence="10">
    <location>
        <begin position="610"/>
        <end position="655"/>
    </location>
</feature>
<feature type="region of interest" description="Disordered" evidence="11">
    <location>
        <begin position="672"/>
        <end position="702"/>
    </location>
</feature>
<dbReference type="Pfam" id="PF00225">
    <property type="entry name" value="Kinesin"/>
    <property type="match status" value="1"/>
</dbReference>
<keyword evidence="3" id="KW-0493">Microtubule</keyword>
<keyword evidence="14" id="KW-1185">Reference proteome</keyword>
<dbReference type="GO" id="GO:0007018">
    <property type="term" value="P:microtubule-based movement"/>
    <property type="evidence" value="ECO:0007669"/>
    <property type="project" value="InterPro"/>
</dbReference>
<reference evidence="13 14" key="1">
    <citation type="journal article" date="2009" name="PLoS Genet.">
        <title>Genomic analysis of the basal lineage fungus Rhizopus oryzae reveals a whole-genome duplication.</title>
        <authorList>
            <person name="Ma L.-J."/>
            <person name="Ibrahim A.S."/>
            <person name="Skory C."/>
            <person name="Grabherr M.G."/>
            <person name="Burger G."/>
            <person name="Butler M."/>
            <person name="Elias M."/>
            <person name="Idnurm A."/>
            <person name="Lang B.F."/>
            <person name="Sone T."/>
            <person name="Abe A."/>
            <person name="Calvo S.E."/>
            <person name="Corrochano L.M."/>
            <person name="Engels R."/>
            <person name="Fu J."/>
            <person name="Hansberg W."/>
            <person name="Kim J.-M."/>
            <person name="Kodira C.D."/>
            <person name="Koehrsen M.J."/>
            <person name="Liu B."/>
            <person name="Miranda-Saavedra D."/>
            <person name="O'Leary S."/>
            <person name="Ortiz-Castellanos L."/>
            <person name="Poulter R."/>
            <person name="Rodriguez-Romero J."/>
            <person name="Ruiz-Herrera J."/>
            <person name="Shen Y.-Q."/>
            <person name="Zeng Q."/>
            <person name="Galagan J."/>
            <person name="Birren B.W."/>
            <person name="Cuomo C.A."/>
            <person name="Wickes B.L."/>
        </authorList>
    </citation>
    <scope>NUCLEOTIDE SEQUENCE [LARGE SCALE GENOMIC DNA]</scope>
    <source>
        <strain evidence="14">RA 99-880 / ATCC MYA-4621 / FGSC 9543 / NRRL 43880</strain>
    </source>
</reference>
<dbReference type="PANTHER" id="PTHR47968">
    <property type="entry name" value="CENTROMERE PROTEIN E"/>
    <property type="match status" value="1"/>
</dbReference>
<comment type="subcellular location">
    <subcellularLocation>
        <location evidence="1">Cytoplasm</location>
        <location evidence="1">Cytoskeleton</location>
    </subcellularLocation>
</comment>
<keyword evidence="7" id="KW-0505">Motor protein</keyword>
<dbReference type="PANTHER" id="PTHR47968:SF75">
    <property type="entry name" value="CENTROMERE-ASSOCIATED PROTEIN E"/>
    <property type="match status" value="1"/>
</dbReference>
<protein>
    <recommendedName>
        <fullName evidence="12">Kinesin motor domain-containing protein</fullName>
    </recommendedName>
</protein>
<name>I1CCU1_RHIO9</name>
<evidence type="ECO:0000256" key="10">
    <source>
        <dbReference type="SAM" id="Coils"/>
    </source>
</evidence>
<dbReference type="OrthoDB" id="2232866at2759"/>
<keyword evidence="5" id="KW-0067">ATP-binding</keyword>
<dbReference type="SMART" id="SM00129">
    <property type="entry name" value="KISc"/>
    <property type="match status" value="1"/>
</dbReference>
<evidence type="ECO:0000313" key="13">
    <source>
        <dbReference type="EMBL" id="EIE86271.1"/>
    </source>
</evidence>
<dbReference type="InterPro" id="IPR027417">
    <property type="entry name" value="P-loop_NTPase"/>
</dbReference>
<dbReference type="SUPFAM" id="SSF52540">
    <property type="entry name" value="P-loop containing nucleoside triphosphate hydrolases"/>
    <property type="match status" value="1"/>
</dbReference>
<dbReference type="Proteomes" id="UP000009138">
    <property type="component" value="Unassembled WGS sequence"/>
</dbReference>
<evidence type="ECO:0000313" key="14">
    <source>
        <dbReference type="Proteomes" id="UP000009138"/>
    </source>
</evidence>
<feature type="domain" description="Kinesin motor" evidence="12">
    <location>
        <begin position="1"/>
        <end position="252"/>
    </location>
</feature>
<evidence type="ECO:0000256" key="11">
    <source>
        <dbReference type="SAM" id="MobiDB-lite"/>
    </source>
</evidence>
<dbReference type="InParanoid" id="I1CCU1"/>
<dbReference type="InterPro" id="IPR059182">
    <property type="entry name" value="Khc_C"/>
</dbReference>
<dbReference type="FunCoup" id="I1CCU1">
    <property type="interactions" value="351"/>
</dbReference>
<evidence type="ECO:0000256" key="1">
    <source>
        <dbReference type="ARBA" id="ARBA00004245"/>
    </source>
</evidence>
<dbReference type="PRINTS" id="PR00380">
    <property type="entry name" value="KINESINHEAVY"/>
</dbReference>
<dbReference type="GO" id="GO:0008017">
    <property type="term" value="F:microtubule binding"/>
    <property type="evidence" value="ECO:0007669"/>
    <property type="project" value="InterPro"/>
</dbReference>
<evidence type="ECO:0000256" key="9">
    <source>
        <dbReference type="PROSITE-ProRule" id="PRU00283"/>
    </source>
</evidence>
<keyword evidence="6 10" id="KW-0175">Coiled coil</keyword>
<keyword evidence="2" id="KW-0963">Cytoplasm</keyword>
<evidence type="ECO:0000256" key="2">
    <source>
        <dbReference type="ARBA" id="ARBA00022490"/>
    </source>
</evidence>
<dbReference type="PROSITE" id="PS50067">
    <property type="entry name" value="KINESIN_MOTOR_2"/>
    <property type="match status" value="1"/>
</dbReference>
<dbReference type="Gene3D" id="3.40.850.10">
    <property type="entry name" value="Kinesin motor domain"/>
    <property type="match status" value="2"/>
</dbReference>
<dbReference type="InterPro" id="IPR027640">
    <property type="entry name" value="Kinesin-like_fam"/>
</dbReference>
<evidence type="ECO:0000256" key="5">
    <source>
        <dbReference type="ARBA" id="ARBA00022840"/>
    </source>
</evidence>
<dbReference type="InterPro" id="IPR001752">
    <property type="entry name" value="Kinesin_motor_dom"/>
</dbReference>
<evidence type="ECO:0000256" key="6">
    <source>
        <dbReference type="ARBA" id="ARBA00023054"/>
    </source>
</evidence>
<organism evidence="13 14">
    <name type="scientific">Rhizopus delemar (strain RA 99-880 / ATCC MYA-4621 / FGSC 9543 / NRRL 43880)</name>
    <name type="common">Mucormycosis agent</name>
    <name type="synonym">Rhizopus arrhizus var. delemar</name>
    <dbReference type="NCBI Taxonomy" id="246409"/>
    <lineage>
        <taxon>Eukaryota</taxon>
        <taxon>Fungi</taxon>
        <taxon>Fungi incertae sedis</taxon>
        <taxon>Mucoromycota</taxon>
        <taxon>Mucoromycotina</taxon>
        <taxon>Mucoromycetes</taxon>
        <taxon>Mucorales</taxon>
        <taxon>Mucorineae</taxon>
        <taxon>Rhizopodaceae</taxon>
        <taxon>Rhizopus</taxon>
    </lineage>
</organism>
<evidence type="ECO:0000259" key="12">
    <source>
        <dbReference type="PROSITE" id="PS50067"/>
    </source>
</evidence>
<comment type="similarity">
    <text evidence="9">Belongs to the TRAFAC class myosin-kinesin ATPase superfamily. Kinesin family.</text>
</comment>
<dbReference type="VEuPathDB" id="FungiDB:RO3G_10982"/>
<dbReference type="GO" id="GO:0005524">
    <property type="term" value="F:ATP binding"/>
    <property type="evidence" value="ECO:0007669"/>
    <property type="project" value="InterPro"/>
</dbReference>
<dbReference type="OMA" id="RIEQANC"/>
<evidence type="ECO:0000256" key="4">
    <source>
        <dbReference type="ARBA" id="ARBA00022741"/>
    </source>
</evidence>
<dbReference type="AlphaFoldDB" id="I1CCU1"/>
<feature type="coiled-coil region" evidence="10">
    <location>
        <begin position="449"/>
        <end position="497"/>
    </location>
</feature>
<dbReference type="CDD" id="cd23649">
    <property type="entry name" value="Khc_CBD_cc"/>
    <property type="match status" value="1"/>
</dbReference>
<evidence type="ECO:0000256" key="3">
    <source>
        <dbReference type="ARBA" id="ARBA00022701"/>
    </source>
</evidence>
<keyword evidence="4" id="KW-0547">Nucleotide-binding</keyword>
<feature type="coiled-coil region" evidence="10">
    <location>
        <begin position="527"/>
        <end position="568"/>
    </location>
</feature>
<feature type="compositionally biased region" description="Polar residues" evidence="11">
    <location>
        <begin position="683"/>
        <end position="693"/>
    </location>
</feature>
<feature type="coiled-coil region" evidence="10">
    <location>
        <begin position="345"/>
        <end position="424"/>
    </location>
</feature>
<evidence type="ECO:0000256" key="8">
    <source>
        <dbReference type="ARBA" id="ARBA00023212"/>
    </source>
</evidence>
<accession>I1CCU1</accession>
<dbReference type="STRING" id="246409.I1CCU1"/>
<dbReference type="eggNOG" id="KOG0240">
    <property type="taxonomic scope" value="Eukaryota"/>
</dbReference>
<dbReference type="EMBL" id="CH476739">
    <property type="protein sequence ID" value="EIE86271.1"/>
    <property type="molecule type" value="Genomic_DNA"/>
</dbReference>
<dbReference type="GeneID" id="93617947"/>
<evidence type="ECO:0000256" key="7">
    <source>
        <dbReference type="ARBA" id="ARBA00023175"/>
    </source>
</evidence>
<comment type="caution">
    <text evidence="9">Lacks conserved residue(s) required for the propagation of feature annotation.</text>
</comment>
<keyword evidence="8" id="KW-0206">Cytoskeleton</keyword>
<gene>
    <name evidence="13" type="ORF">RO3G_10982</name>
</gene>
<dbReference type="RefSeq" id="XP_067521667.1">
    <property type="nucleotide sequence ID" value="XM_067665566.1"/>
</dbReference>
<sequence length="702" mass="79339">MSGFNIKVVCRFRPQNKLEIDKGGFPTIEIDENGTRVTLKGETTSSFTFDKVFGMDTTQKDVFDYSIKSIVDGKEMLFALRVSSNDDLTVYEDKTQGVYVNGLYEICVANRDETYQAITYTNMNTKSSHSHSIMVITIIQKDINTGAAKCSKLFLVDLASLKKVGKTNSSEQALEETKKVNKSLSTLHMVINALTDGKSGHVPYRNSKLTHILRESLGGNSRTTFIINCSPSSYNEANTISTLIFGVRAKAVKNKAKANADLSFAKLKALLKKSKTETITFQNYIAALEDEENSRRSGKASPEDKWDMLDEINKDDITTLPSEPNFKTIADDTCRPITPFVTLENDELEESLKREKKLVNQLAEKETELKNCEKLLESSKEEICHYKSQELSLHQENQQFIAEIAELRLQLQKLSAESKEKEINDDSLKETDESVSLTINDTAILRHYLSNAQESLNQYTKTIDSLQKENQALEKNKVEYESRLKKLEEDYEELFSKTVATSPENENTEEATSALKVDLETQYASKNEIQQQEIGELRLEVEELKQVISKKTEDILKLSQNLQSMKEANNSLLNIHSECDKKINYMRKTMDENSANLTAINEALVSDRKLAARNERIQQLEALLQHSQEELIKQNRKLGEQINLLRERLQQATSLRSQRVVPVSFARIARPVRGGGGEAAPTDCQTNTLASSTEKNKRGSWI</sequence>
<dbReference type="GO" id="GO:0003777">
    <property type="term" value="F:microtubule motor activity"/>
    <property type="evidence" value="ECO:0007669"/>
    <property type="project" value="InterPro"/>
</dbReference>
<dbReference type="InterPro" id="IPR036961">
    <property type="entry name" value="Kinesin_motor_dom_sf"/>
</dbReference>
<proteinExistence type="inferred from homology"/>